<comment type="caution">
    <text evidence="1">The sequence shown here is derived from an EMBL/GenBank/DDBJ whole genome shotgun (WGS) entry which is preliminary data.</text>
</comment>
<keyword evidence="2" id="KW-1185">Reference proteome</keyword>
<name>A0ABU5YE65_9FLAO</name>
<evidence type="ECO:0000313" key="2">
    <source>
        <dbReference type="Proteomes" id="UP001324270"/>
    </source>
</evidence>
<evidence type="ECO:0000313" key="1">
    <source>
        <dbReference type="EMBL" id="MEB3042010.1"/>
    </source>
</evidence>
<accession>A0ABU5YE65</accession>
<dbReference type="EMBL" id="JAYKBV010000103">
    <property type="protein sequence ID" value="MEB3042010.1"/>
    <property type="molecule type" value="Genomic_DNA"/>
</dbReference>
<dbReference type="RefSeq" id="WP_323980454.1">
    <property type="nucleotide sequence ID" value="NZ_JAYKBV010000103.1"/>
</dbReference>
<gene>
    <name evidence="1" type="ORF">VJJ49_15160</name>
</gene>
<proteinExistence type="predicted"/>
<sequence>MTHLAAFTGEAFLPVAKQLDPVMGIDVHFVTGPPGTPVPLPHPYSSVLFRTKDWVSCMVNMVKAEAMGAVQEAQPNAN</sequence>
<feature type="non-terminal residue" evidence="1">
    <location>
        <position position="78"/>
    </location>
</feature>
<dbReference type="Proteomes" id="UP001324270">
    <property type="component" value="Unassembled WGS sequence"/>
</dbReference>
<reference evidence="1 2" key="1">
    <citation type="submission" date="2023-12" db="EMBL/GenBank/DDBJ databases">
        <title>Genomic sequences of Capnocytophaga and Parvimonas strains.</title>
        <authorList>
            <person name="Watt R.M."/>
            <person name="Wang M."/>
            <person name="Yang T."/>
            <person name="Tong W.M."/>
        </authorList>
    </citation>
    <scope>NUCLEOTIDE SEQUENCE [LARGE SCALE GENOMIC DNA]</scope>
    <source>
        <strain evidence="1 2">CCUG 13156</strain>
    </source>
</reference>
<organism evidence="1 2">
    <name type="scientific">Capnocytophaga gingivalis</name>
    <dbReference type="NCBI Taxonomy" id="1017"/>
    <lineage>
        <taxon>Bacteria</taxon>
        <taxon>Pseudomonadati</taxon>
        <taxon>Bacteroidota</taxon>
        <taxon>Flavobacteriia</taxon>
        <taxon>Flavobacteriales</taxon>
        <taxon>Flavobacteriaceae</taxon>
        <taxon>Capnocytophaga</taxon>
    </lineage>
</organism>
<protein>
    <submittedName>
        <fullName evidence="1">Uncharacterized protein</fullName>
    </submittedName>
</protein>